<evidence type="ECO:0000313" key="1">
    <source>
        <dbReference type="EMBL" id="KAI4340414.1"/>
    </source>
</evidence>
<gene>
    <name evidence="1" type="ORF">MLD38_025253</name>
</gene>
<keyword evidence="2" id="KW-1185">Reference proteome</keyword>
<dbReference type="EMBL" id="CM042886">
    <property type="protein sequence ID" value="KAI4340414.1"/>
    <property type="molecule type" value="Genomic_DNA"/>
</dbReference>
<dbReference type="Proteomes" id="UP001057402">
    <property type="component" value="Chromosome 7"/>
</dbReference>
<name>A0ACB9NXW4_9MYRT</name>
<evidence type="ECO:0000313" key="2">
    <source>
        <dbReference type="Proteomes" id="UP001057402"/>
    </source>
</evidence>
<comment type="caution">
    <text evidence="1">The sequence shown here is derived from an EMBL/GenBank/DDBJ whole genome shotgun (WGS) entry which is preliminary data.</text>
</comment>
<organism evidence="1 2">
    <name type="scientific">Melastoma candidum</name>
    <dbReference type="NCBI Taxonomy" id="119954"/>
    <lineage>
        <taxon>Eukaryota</taxon>
        <taxon>Viridiplantae</taxon>
        <taxon>Streptophyta</taxon>
        <taxon>Embryophyta</taxon>
        <taxon>Tracheophyta</taxon>
        <taxon>Spermatophyta</taxon>
        <taxon>Magnoliopsida</taxon>
        <taxon>eudicotyledons</taxon>
        <taxon>Gunneridae</taxon>
        <taxon>Pentapetalae</taxon>
        <taxon>rosids</taxon>
        <taxon>malvids</taxon>
        <taxon>Myrtales</taxon>
        <taxon>Melastomataceae</taxon>
        <taxon>Melastomatoideae</taxon>
        <taxon>Melastomateae</taxon>
        <taxon>Melastoma</taxon>
    </lineage>
</organism>
<protein>
    <submittedName>
        <fullName evidence="1">Uncharacterized protein</fullName>
    </submittedName>
</protein>
<proteinExistence type="predicted"/>
<reference evidence="2" key="1">
    <citation type="journal article" date="2023" name="Front. Plant Sci.">
        <title>Chromosomal-level genome assembly of Melastoma candidum provides insights into trichome evolution.</title>
        <authorList>
            <person name="Zhong Y."/>
            <person name="Wu W."/>
            <person name="Sun C."/>
            <person name="Zou P."/>
            <person name="Liu Y."/>
            <person name="Dai S."/>
            <person name="Zhou R."/>
        </authorList>
    </citation>
    <scope>NUCLEOTIDE SEQUENCE [LARGE SCALE GENOMIC DNA]</scope>
</reference>
<sequence length="747" mass="83290">MLWEQPIPAASTPVDAILDKENFTLEELLQEEELKLELEALNSRLINFLSGKEQVMQLLQYIVGEPPEGSDTKFSYISCEILTSNIDAILNTLLEDDQLMDFLFSFLEPNRDHKAQLAEYFRKVVLHLIHRKTLHFMIYIEGGHKDVFRKLVNLIGVSAITKLLIQLLGDDDNEYVCPDHLDVVQWLANSNLLEMIVDKLDPHNAPTVHSNASEILCAVAGNVGSPLARKLSSPRFIEMLFGHALQDSASKSSLTHSLSVCITLLDPKRADTYSPLSRSFQSEDTNDDSILANPEIINAMLPKFGDLLSELNSSSNVNILPTTFGELKPPLGRHRVKIVELIAVLVHTDSDAVERELVGSGIMRRIVDLFFEYPFNNFLHHHVESIVSSCLIGKRHALIDNLLHDCNLVGKILHAERNINISDIVDQPTISSAGRMPPRDGNIGHITTMANWLVWSSRNNILVQTLLQENGDWSNWQANILKQRNDVENSHGWACGRPAGHRMNDNVIKRGGEAIHDEDSRLIAPAAPVVPDQEENKDGSIDDEPSEAFTTSLRLGDNQQQKSLFTNANWFSDEKHQNWDETPFLPTELIAALNLKGAEDEGDDSRKHTHSRASTSKLNPSRFFTSSSSNEKGETSSGFAEAPNSASGHNELDFLQGLIRRFSLCSSSSNDASSEEVQGTWTMENPFDIGDVDWKLSEESVQQDGSLTLTITDGNVTIESGPEEEMIVIEEPPSPKNSKDMKSQQED</sequence>
<accession>A0ACB9NXW4</accession>